<comment type="caution">
    <text evidence="1">The sequence shown here is derived from an EMBL/GenBank/DDBJ whole genome shotgun (WGS) entry which is preliminary data.</text>
</comment>
<dbReference type="Proteomes" id="UP001479436">
    <property type="component" value="Unassembled WGS sequence"/>
</dbReference>
<dbReference type="EMBL" id="JASJQH010000048">
    <property type="protein sequence ID" value="KAK9767881.1"/>
    <property type="molecule type" value="Genomic_DNA"/>
</dbReference>
<protein>
    <recommendedName>
        <fullName evidence="3">MICOS complex subunit MIC12</fullName>
    </recommendedName>
</protein>
<evidence type="ECO:0008006" key="3">
    <source>
        <dbReference type="Google" id="ProtNLM"/>
    </source>
</evidence>
<proteinExistence type="predicted"/>
<name>A0ABR2X2A7_9FUNG</name>
<organism evidence="1 2">
    <name type="scientific">Basidiobolus ranarum</name>
    <dbReference type="NCBI Taxonomy" id="34480"/>
    <lineage>
        <taxon>Eukaryota</taxon>
        <taxon>Fungi</taxon>
        <taxon>Fungi incertae sedis</taxon>
        <taxon>Zoopagomycota</taxon>
        <taxon>Entomophthoromycotina</taxon>
        <taxon>Basidiobolomycetes</taxon>
        <taxon>Basidiobolales</taxon>
        <taxon>Basidiobolaceae</taxon>
        <taxon>Basidiobolus</taxon>
    </lineage>
</organism>
<gene>
    <name evidence="1" type="ORF">K7432_001944</name>
</gene>
<reference evidence="1 2" key="1">
    <citation type="submission" date="2023-04" db="EMBL/GenBank/DDBJ databases">
        <title>Genome of Basidiobolus ranarum AG-B5.</title>
        <authorList>
            <person name="Stajich J.E."/>
            <person name="Carter-House D."/>
            <person name="Gryganskyi A."/>
        </authorList>
    </citation>
    <scope>NUCLEOTIDE SEQUENCE [LARGE SCALE GENOMIC DNA]</scope>
    <source>
        <strain evidence="1 2">AG-B5</strain>
    </source>
</reference>
<evidence type="ECO:0000313" key="2">
    <source>
        <dbReference type="Proteomes" id="UP001479436"/>
    </source>
</evidence>
<keyword evidence="2" id="KW-1185">Reference proteome</keyword>
<sequence length="110" mass="12310">MGKLLTTVASLTVAAGTVYYIRKRANHDSQGIQELVSQAKQTWSDSLAKLENVDDVVAKQPPTTLSLLQGEFTYFTKQFVPDMKNSWNHGVSRLAQRANNVEVDVKSLWK</sequence>
<accession>A0ABR2X2A7</accession>
<evidence type="ECO:0000313" key="1">
    <source>
        <dbReference type="EMBL" id="KAK9767881.1"/>
    </source>
</evidence>